<feature type="chain" id="PRO_5044748702" description="Methyltransferase FkbM domain-containing protein" evidence="1">
    <location>
        <begin position="22"/>
        <end position="317"/>
    </location>
</feature>
<dbReference type="InterPro" id="IPR053188">
    <property type="entry name" value="FkbM_Methyltransferase"/>
</dbReference>
<dbReference type="SUPFAM" id="SSF53335">
    <property type="entry name" value="S-adenosyl-L-methionine-dependent methyltransferases"/>
    <property type="match status" value="1"/>
</dbReference>
<keyword evidence="4" id="KW-1185">Reference proteome</keyword>
<comment type="caution">
    <text evidence="3">The sequence shown here is derived from an EMBL/GenBank/DDBJ whole genome shotgun (WGS) entry which is preliminary data.</text>
</comment>
<evidence type="ECO:0000313" key="3">
    <source>
        <dbReference type="EMBL" id="KAL3772644.1"/>
    </source>
</evidence>
<dbReference type="Proteomes" id="UP001530400">
    <property type="component" value="Unassembled WGS sequence"/>
</dbReference>
<protein>
    <recommendedName>
        <fullName evidence="2">Methyltransferase FkbM domain-containing protein</fullName>
    </recommendedName>
</protein>
<reference evidence="3 4" key="1">
    <citation type="submission" date="2024-10" db="EMBL/GenBank/DDBJ databases">
        <title>Updated reference genomes for cyclostephanoid diatoms.</title>
        <authorList>
            <person name="Roberts W.R."/>
            <person name="Alverson A.J."/>
        </authorList>
    </citation>
    <scope>NUCLEOTIDE SEQUENCE [LARGE SCALE GENOMIC DNA]</scope>
    <source>
        <strain evidence="3 4">AJA010-31</strain>
    </source>
</reference>
<sequence length="317" mass="35620">MRFIASFLVLLVGALYQVCNADCELESIRQLHEADTTWVPNAIIDVGANVGCWTGRAREIFPNTKFMMYEAFADFTVPLQAQKDAQNGMVDFKIELMSDKDGAEVQFWAEGTTGNSMFPQLMGRGGRGHSDITPVTRTTIRLDTARKASFLENERVDILKLDVQGAELTVLKGAPELLKEVSFVQFEASVVEYNKGGSCFFDVDEFLRQNGFYLYDFGDIMRDGLFQSPGVGQFDTLYINPKSEHLPGPLSSLKLCGSNRDGAVEKITRKSESNLEHEHDNYSFSHLHLLMSMMFGVLIGKAMPMWQRSSLRRHRSA</sequence>
<dbReference type="PANTHER" id="PTHR36973">
    <property type="entry name" value="SLL1456 PROTEIN-RELATED"/>
    <property type="match status" value="1"/>
</dbReference>
<dbReference type="EMBL" id="JALLPJ020001263">
    <property type="protein sequence ID" value="KAL3772644.1"/>
    <property type="molecule type" value="Genomic_DNA"/>
</dbReference>
<gene>
    <name evidence="3" type="ORF">ACHAWO_013189</name>
</gene>
<proteinExistence type="predicted"/>
<evidence type="ECO:0000313" key="4">
    <source>
        <dbReference type="Proteomes" id="UP001530400"/>
    </source>
</evidence>
<feature type="domain" description="Methyltransferase FkbM" evidence="2">
    <location>
        <begin position="45"/>
        <end position="212"/>
    </location>
</feature>
<dbReference type="InterPro" id="IPR006342">
    <property type="entry name" value="FkbM_mtfrase"/>
</dbReference>
<keyword evidence="1" id="KW-0732">Signal</keyword>
<feature type="signal peptide" evidence="1">
    <location>
        <begin position="1"/>
        <end position="21"/>
    </location>
</feature>
<name>A0ABD3N999_9STRA</name>
<dbReference type="Pfam" id="PF05050">
    <property type="entry name" value="Methyltransf_21"/>
    <property type="match status" value="1"/>
</dbReference>
<dbReference type="PANTHER" id="PTHR36973:SF4">
    <property type="entry name" value="NODULATION PROTEIN"/>
    <property type="match status" value="1"/>
</dbReference>
<dbReference type="AlphaFoldDB" id="A0ABD3N999"/>
<evidence type="ECO:0000259" key="2">
    <source>
        <dbReference type="Pfam" id="PF05050"/>
    </source>
</evidence>
<evidence type="ECO:0000256" key="1">
    <source>
        <dbReference type="SAM" id="SignalP"/>
    </source>
</evidence>
<organism evidence="3 4">
    <name type="scientific">Cyclotella atomus</name>
    <dbReference type="NCBI Taxonomy" id="382360"/>
    <lineage>
        <taxon>Eukaryota</taxon>
        <taxon>Sar</taxon>
        <taxon>Stramenopiles</taxon>
        <taxon>Ochrophyta</taxon>
        <taxon>Bacillariophyta</taxon>
        <taxon>Coscinodiscophyceae</taxon>
        <taxon>Thalassiosirophycidae</taxon>
        <taxon>Stephanodiscales</taxon>
        <taxon>Stephanodiscaceae</taxon>
        <taxon>Cyclotella</taxon>
    </lineage>
</organism>
<accession>A0ABD3N999</accession>
<dbReference type="InterPro" id="IPR029063">
    <property type="entry name" value="SAM-dependent_MTases_sf"/>
</dbReference>
<dbReference type="NCBIfam" id="TIGR01444">
    <property type="entry name" value="fkbM_fam"/>
    <property type="match status" value="1"/>
</dbReference>
<dbReference type="Gene3D" id="3.40.50.150">
    <property type="entry name" value="Vaccinia Virus protein VP39"/>
    <property type="match status" value="1"/>
</dbReference>